<sequence length="461" mass="53354">MEKVKRNAPCPCGSQKKYKHCCLSKLSSLAPIEYDVEWQRLRQLESRIAGDTLRFAEEEWGSEILDDGWAAFSLESGLQEDSLDGEHFFPEWFVFRWIPSDYSNRWAHLGQNLTMAELYLQKNPSSQRERFVSAVKRSPFSFFLIEEVIPSRRLVLKDLILDRTVTVKENLGADPKAEGKVILARPAFFGEGHSIQIGVGITFLPARYGINVFDLKEEILKREKNLNEESLMKYDNDLRRAYFAWSDSLHQLPKLCNNDGDPIKLCTLRYRLECPPRLAFDRLAPLYKLENPKKLLKRGKLDGDQELKSIDFPWIKDRSSATVLGQIKIDQDRLTIEVNSVNRSKKIRKEIAECLPEAIFERLETQSLDPEILKAKGPVKPSPEPSPEEKKAIKDYLSKHYKSWLDKPAPSLNGKTPRQASKSSKYRERLEFLIYELEQSSQKRDPHLNPDVQYLRQELGL</sequence>
<evidence type="ECO:0000313" key="3">
    <source>
        <dbReference type="Proteomes" id="UP001194714"/>
    </source>
</evidence>
<keyword evidence="3" id="KW-1185">Reference proteome</keyword>
<dbReference type="Pfam" id="PF02810">
    <property type="entry name" value="SEC-C"/>
    <property type="match status" value="1"/>
</dbReference>
<organism evidence="2 3">
    <name type="scientific">Candidatus Neptunichlamydia vexilliferae</name>
    <dbReference type="NCBI Taxonomy" id="1651774"/>
    <lineage>
        <taxon>Bacteria</taxon>
        <taxon>Pseudomonadati</taxon>
        <taxon>Chlamydiota</taxon>
        <taxon>Chlamydiia</taxon>
        <taxon>Parachlamydiales</taxon>
        <taxon>Simkaniaceae</taxon>
        <taxon>Candidatus Neptunichlamydia</taxon>
    </lineage>
</organism>
<comment type="caution">
    <text evidence="2">The sequence shown here is derived from an EMBL/GenBank/DDBJ whole genome shotgun (WGS) entry which is preliminary data.</text>
</comment>
<dbReference type="InterPro" id="IPR004027">
    <property type="entry name" value="SEC_C_motif"/>
</dbReference>
<reference evidence="2 3" key="1">
    <citation type="submission" date="2020-01" db="EMBL/GenBank/DDBJ databases">
        <title>Draft genome sequence of Cand. Neptunochlamydia vexilliferae K9.</title>
        <authorList>
            <person name="Schulz F."/>
            <person name="Koestlbacher S."/>
            <person name="Wascher F."/>
            <person name="Pizzetti I."/>
            <person name="Horn M."/>
        </authorList>
    </citation>
    <scope>NUCLEOTIDE SEQUENCE [LARGE SCALE GENOMIC DNA]</scope>
    <source>
        <strain evidence="2 3">K9</strain>
    </source>
</reference>
<evidence type="ECO:0000256" key="1">
    <source>
        <dbReference type="SAM" id="MobiDB-lite"/>
    </source>
</evidence>
<evidence type="ECO:0008006" key="4">
    <source>
        <dbReference type="Google" id="ProtNLM"/>
    </source>
</evidence>
<gene>
    <name evidence="2" type="ORF">NEPTK9_001394</name>
</gene>
<dbReference type="SUPFAM" id="SSF103642">
    <property type="entry name" value="Sec-C motif"/>
    <property type="match status" value="1"/>
</dbReference>
<dbReference type="RefSeq" id="WP_194848189.1">
    <property type="nucleotide sequence ID" value="NZ_JAAEJV010000047.1"/>
</dbReference>
<evidence type="ECO:0000313" key="2">
    <source>
        <dbReference type="EMBL" id="MBF5059875.1"/>
    </source>
</evidence>
<proteinExistence type="predicted"/>
<feature type="region of interest" description="Disordered" evidence="1">
    <location>
        <begin position="405"/>
        <end position="424"/>
    </location>
</feature>
<protein>
    <recommendedName>
        <fullName evidence="4">Antitoxin Xre/MbcA/ParS-like toxin-binding domain-containing protein</fullName>
    </recommendedName>
</protein>
<accession>A0ABS0B2T5</accession>
<name>A0ABS0B2T5_9BACT</name>
<dbReference type="EMBL" id="JAAEJV010000047">
    <property type="protein sequence ID" value="MBF5059875.1"/>
    <property type="molecule type" value="Genomic_DNA"/>
</dbReference>
<feature type="region of interest" description="Disordered" evidence="1">
    <location>
        <begin position="371"/>
        <end position="390"/>
    </location>
</feature>
<dbReference type="Proteomes" id="UP001194714">
    <property type="component" value="Unassembled WGS sequence"/>
</dbReference>
<feature type="compositionally biased region" description="Polar residues" evidence="1">
    <location>
        <begin position="413"/>
        <end position="423"/>
    </location>
</feature>
<dbReference type="Gene3D" id="3.10.450.50">
    <property type="match status" value="1"/>
</dbReference>